<evidence type="ECO:0000256" key="1">
    <source>
        <dbReference type="SAM" id="SignalP"/>
    </source>
</evidence>
<dbReference type="RefSeq" id="XP_009850011.1">
    <property type="nucleotide sequence ID" value="XM_009851709.1"/>
</dbReference>
<evidence type="ECO:0000313" key="3">
    <source>
        <dbReference type="Proteomes" id="UP000008065"/>
    </source>
</evidence>
<accession>F8MIL0</accession>
<dbReference type="KEGG" id="nte:NEUTE1DRAFT109283"/>
<dbReference type="VEuPathDB" id="FungiDB:NEUTE1DRAFT_109283"/>
<keyword evidence="3" id="KW-1185">Reference proteome</keyword>
<dbReference type="GeneID" id="20822440"/>
<dbReference type="AlphaFoldDB" id="F8MIL0"/>
<dbReference type="OrthoDB" id="10493158at2759"/>
<name>F8MIL0_NEUT8</name>
<organism evidence="2 3">
    <name type="scientific">Neurospora tetrasperma (strain FGSC 2508 / ATCC MYA-4615 / P0657)</name>
    <dbReference type="NCBI Taxonomy" id="510951"/>
    <lineage>
        <taxon>Eukaryota</taxon>
        <taxon>Fungi</taxon>
        <taxon>Dikarya</taxon>
        <taxon>Ascomycota</taxon>
        <taxon>Pezizomycotina</taxon>
        <taxon>Sordariomycetes</taxon>
        <taxon>Sordariomycetidae</taxon>
        <taxon>Sordariales</taxon>
        <taxon>Sordariaceae</taxon>
        <taxon>Neurospora</taxon>
    </lineage>
</organism>
<keyword evidence="1" id="KW-0732">Signal</keyword>
<reference evidence="3" key="1">
    <citation type="journal article" date="2011" name="Genetics">
        <title>Massive changes in genome architecture accompany the transition to self-fertility in the filamentous fungus Neurospora tetrasperma.</title>
        <authorList>
            <person name="Ellison C.E."/>
            <person name="Stajich J.E."/>
            <person name="Jacobson D.J."/>
            <person name="Natvig D.O."/>
            <person name="Lapidus A."/>
            <person name="Foster B."/>
            <person name="Aerts A."/>
            <person name="Riley R."/>
            <person name="Lindquist E.A."/>
            <person name="Grigoriev I.V."/>
            <person name="Taylor J.W."/>
        </authorList>
    </citation>
    <scope>NUCLEOTIDE SEQUENCE [LARGE SCALE GENOMIC DNA]</scope>
    <source>
        <strain evidence="3">FGSC 2508 / P0657</strain>
    </source>
</reference>
<proteinExistence type="predicted"/>
<dbReference type="EMBL" id="GL891303">
    <property type="protein sequence ID" value="EGO59811.1"/>
    <property type="molecule type" value="Genomic_DNA"/>
</dbReference>
<dbReference type="HOGENOM" id="CLU_1261835_0_0_1"/>
<dbReference type="Proteomes" id="UP000008065">
    <property type="component" value="Unassembled WGS sequence"/>
</dbReference>
<feature type="signal peptide" evidence="1">
    <location>
        <begin position="1"/>
        <end position="29"/>
    </location>
</feature>
<evidence type="ECO:0000313" key="2">
    <source>
        <dbReference type="EMBL" id="EGO59811.1"/>
    </source>
</evidence>
<protein>
    <submittedName>
        <fullName evidence="2">Uncharacterized protein</fullName>
    </submittedName>
</protein>
<gene>
    <name evidence="2" type="ORF">NEUTE1DRAFT_109283</name>
</gene>
<sequence length="219" mass="23553">MNSPPGASLGLFFMLLGFLFLSLNVNGLGTSNRVELSDLAKQLGGGVGCMAFKKNDGCGREDGWKEGCCLSAMEKEIDNKQTDIQTEALQGVIPLQAPGKKNLEISGAPADELVVVIGELLWTTPISGTNGGTSTVPPPSKKAGIAKAQAQASYVAVQLVGFKLNQERGNFYAINTRSTEETWTIQALPKAISPYVAWYKEWTGYPVQRNGQKKKRDAQ</sequence>
<feature type="chain" id="PRO_5003380357" evidence="1">
    <location>
        <begin position="30"/>
        <end position="219"/>
    </location>
</feature>